<sequence>MNLKMLLGWCLLGATLLAGCSSNDPAVRYVGLDHSFNPPLGYALFTPASGFSSRGVETALQSDGKVIVMGSTVNGLDDDLLLIRYTKDGLLDTSFGTNGYVRYGDYDRDRGLGLAILPVDDSIIVTGYSTINGSRELLVVKFSANGSFVKDLLYSDLGTDIGFGIALTPDQKIVIIGESSSSQAQKQDLLLLRLDFDLQFDPGFAQFGAFHYNGPASGNEKGFAVVVQPDGKLVASGAAVTSNSKEDMLVIRVNQDGSLDSSFGSNGSFVWSSPGDYADYANNLALQPDGKVIVTGAAASATGFQIVTMRLLSSGQLDSGFGQDGLVTYTGLTGSDAYPYGLLVQQGGRIIVAGSSMNSAGNKDAVLLRYTTDGQLDPLFGGEGLLIFEGPGGGTDVANGLALQPDQAVLVTGYSNNGQYDSVLTWRLK</sequence>
<dbReference type="Pfam" id="PF17164">
    <property type="entry name" value="DUF5122"/>
    <property type="match status" value="6"/>
</dbReference>
<dbReference type="eggNOG" id="COG2931">
    <property type="taxonomic scope" value="Bacteria"/>
</dbReference>
<dbReference type="RefSeq" id="WP_012470469.1">
    <property type="nucleotide sequence ID" value="NC_010814.1"/>
</dbReference>
<dbReference type="Gene3D" id="2.80.10.50">
    <property type="match status" value="3"/>
</dbReference>
<evidence type="ECO:0000313" key="2">
    <source>
        <dbReference type="EMBL" id="ACD96136.1"/>
    </source>
</evidence>
<dbReference type="AlphaFoldDB" id="B3E5P5"/>
<dbReference type="Proteomes" id="UP000002420">
    <property type="component" value="Chromosome"/>
</dbReference>
<dbReference type="PROSITE" id="PS51257">
    <property type="entry name" value="PROKAR_LIPOPROTEIN"/>
    <property type="match status" value="1"/>
</dbReference>
<accession>B3E5P5</accession>
<dbReference type="SUPFAM" id="SSF101898">
    <property type="entry name" value="NHL repeat"/>
    <property type="match status" value="1"/>
</dbReference>
<organism evidence="2 3">
    <name type="scientific">Trichlorobacter lovleyi (strain ATCC BAA-1151 / DSM 17278 / SZ)</name>
    <name type="common">Geobacter lovleyi</name>
    <dbReference type="NCBI Taxonomy" id="398767"/>
    <lineage>
        <taxon>Bacteria</taxon>
        <taxon>Pseudomonadati</taxon>
        <taxon>Thermodesulfobacteriota</taxon>
        <taxon>Desulfuromonadia</taxon>
        <taxon>Geobacterales</taxon>
        <taxon>Geobacteraceae</taxon>
        <taxon>Trichlorobacter</taxon>
    </lineage>
</organism>
<dbReference type="PANTHER" id="PTHR42754">
    <property type="entry name" value="ENDOGLUCANASE"/>
    <property type="match status" value="1"/>
</dbReference>
<protein>
    <submittedName>
        <fullName evidence="2">FG-GAP repeat protein</fullName>
    </submittedName>
</protein>
<gene>
    <name evidence="2" type="ordered locus">Glov_2420</name>
</gene>
<dbReference type="InterPro" id="IPR013431">
    <property type="entry name" value="Delta_60_rpt"/>
</dbReference>
<dbReference type="PANTHER" id="PTHR42754:SF1">
    <property type="entry name" value="LIPOPROTEIN"/>
    <property type="match status" value="1"/>
</dbReference>
<dbReference type="HOGENOM" id="CLU_035226_0_0_7"/>
<dbReference type="NCBIfam" id="TIGR02608">
    <property type="entry name" value="delta_60_rpt"/>
    <property type="match status" value="6"/>
</dbReference>
<dbReference type="OrthoDB" id="5388936at2"/>
<dbReference type="EMBL" id="CP001089">
    <property type="protein sequence ID" value="ACD96136.1"/>
    <property type="molecule type" value="Genomic_DNA"/>
</dbReference>
<evidence type="ECO:0000256" key="1">
    <source>
        <dbReference type="SAM" id="SignalP"/>
    </source>
</evidence>
<keyword evidence="3" id="KW-1185">Reference proteome</keyword>
<dbReference type="KEGG" id="glo:Glov_2420"/>
<reference evidence="2 3" key="1">
    <citation type="submission" date="2008-05" db="EMBL/GenBank/DDBJ databases">
        <title>Complete sequence of chromosome of Geobacter lovleyi SZ.</title>
        <authorList>
            <consortium name="US DOE Joint Genome Institute"/>
            <person name="Lucas S."/>
            <person name="Copeland A."/>
            <person name="Lapidus A."/>
            <person name="Glavina del Rio T."/>
            <person name="Dalin E."/>
            <person name="Tice H."/>
            <person name="Bruce D."/>
            <person name="Goodwin L."/>
            <person name="Pitluck S."/>
            <person name="Chertkov O."/>
            <person name="Meincke L."/>
            <person name="Brettin T."/>
            <person name="Detter J.C."/>
            <person name="Han C."/>
            <person name="Tapia R."/>
            <person name="Kuske C.R."/>
            <person name="Schmutz J."/>
            <person name="Larimer F."/>
            <person name="Land M."/>
            <person name="Hauser L."/>
            <person name="Kyrpides N."/>
            <person name="Mikhailova N."/>
            <person name="Sung Y."/>
            <person name="Fletcher K.E."/>
            <person name="Ritalahti K.M."/>
            <person name="Loeffler F.E."/>
            <person name="Richardson P."/>
        </authorList>
    </citation>
    <scope>NUCLEOTIDE SEQUENCE [LARGE SCALE GENOMIC DNA]</scope>
    <source>
        <strain evidence="3">ATCC BAA-1151 / DSM 17278 / SZ</strain>
    </source>
</reference>
<feature type="signal peptide" evidence="1">
    <location>
        <begin position="1"/>
        <end position="26"/>
    </location>
</feature>
<keyword evidence="1" id="KW-0732">Signal</keyword>
<name>B3E5P5_TRIL1</name>
<feature type="chain" id="PRO_5002787561" evidence="1">
    <location>
        <begin position="27"/>
        <end position="429"/>
    </location>
</feature>
<evidence type="ECO:0000313" key="3">
    <source>
        <dbReference type="Proteomes" id="UP000002420"/>
    </source>
</evidence>
<proteinExistence type="predicted"/>
<dbReference type="STRING" id="398767.Glov_2420"/>